<reference evidence="1" key="1">
    <citation type="submission" date="2020-07" db="EMBL/GenBank/DDBJ databases">
        <title>Multicomponent nature underlies the extraordinary mechanical properties of spider dragline silk.</title>
        <authorList>
            <person name="Kono N."/>
            <person name="Nakamura H."/>
            <person name="Mori M."/>
            <person name="Yoshida Y."/>
            <person name="Ohtoshi R."/>
            <person name="Malay A.D."/>
            <person name="Moran D.A.P."/>
            <person name="Tomita M."/>
            <person name="Numata K."/>
            <person name="Arakawa K."/>
        </authorList>
    </citation>
    <scope>NUCLEOTIDE SEQUENCE</scope>
</reference>
<protein>
    <recommendedName>
        <fullName evidence="3">Pre-C2HC domain-containing protein</fullName>
    </recommendedName>
</protein>
<dbReference type="AlphaFoldDB" id="A0A8X6GUL2"/>
<name>A0A8X6GUL2_TRICU</name>
<evidence type="ECO:0008006" key="3">
    <source>
        <dbReference type="Google" id="ProtNLM"/>
    </source>
</evidence>
<gene>
    <name evidence="1" type="primary">NCL1_34574</name>
    <name evidence="1" type="ORF">TNCT_422041</name>
</gene>
<comment type="caution">
    <text evidence="1">The sequence shown here is derived from an EMBL/GenBank/DDBJ whole genome shotgun (WGS) entry which is preliminary data.</text>
</comment>
<dbReference type="OrthoDB" id="10035396at2759"/>
<evidence type="ECO:0000313" key="2">
    <source>
        <dbReference type="Proteomes" id="UP000887116"/>
    </source>
</evidence>
<organism evidence="1 2">
    <name type="scientific">Trichonephila clavata</name>
    <name type="common">Joro spider</name>
    <name type="synonym">Nephila clavata</name>
    <dbReference type="NCBI Taxonomy" id="2740835"/>
    <lineage>
        <taxon>Eukaryota</taxon>
        <taxon>Metazoa</taxon>
        <taxon>Ecdysozoa</taxon>
        <taxon>Arthropoda</taxon>
        <taxon>Chelicerata</taxon>
        <taxon>Arachnida</taxon>
        <taxon>Araneae</taxon>
        <taxon>Araneomorphae</taxon>
        <taxon>Entelegynae</taxon>
        <taxon>Araneoidea</taxon>
        <taxon>Nephilidae</taxon>
        <taxon>Trichonephila</taxon>
    </lineage>
</organism>
<accession>A0A8X6GUL2</accession>
<evidence type="ECO:0000313" key="1">
    <source>
        <dbReference type="EMBL" id="GFR10758.1"/>
    </source>
</evidence>
<keyword evidence="2" id="KW-1185">Reference proteome</keyword>
<dbReference type="EMBL" id="BMAO01006702">
    <property type="protein sequence ID" value="GFR10758.1"/>
    <property type="molecule type" value="Genomic_DNA"/>
</dbReference>
<dbReference type="Proteomes" id="UP000887116">
    <property type="component" value="Unassembled WGS sequence"/>
</dbReference>
<proteinExistence type="predicted"/>
<sequence>MMEIDKKSPTPLPETMPQLESELKNLEDNFLEGKTREFLPYPIALCRHNYKFKAVKRPADPILRPSKLTASVSKNLKNKNNEFSFPKKPAKIVPVENNLNQIKTTNSFAALSTAKSDAENVTPDPSKVKPIMMRMTTSYNLILQELHRTYPTATNTHINGFIKIVAETEDDHRAITSFLTTKMMQYYVMDPPPSDRPLKLVIKGLPSSTEPEEIKNDLIAKGIKIEKVAQLRKFATKALLPFYMIRDN</sequence>